<evidence type="ECO:0000313" key="3">
    <source>
        <dbReference type="Proteomes" id="UP000287651"/>
    </source>
</evidence>
<proteinExistence type="predicted"/>
<feature type="domain" description="Sey1/RHD3-like three-helix bundle" evidence="1">
    <location>
        <begin position="11"/>
        <end position="124"/>
    </location>
</feature>
<evidence type="ECO:0000259" key="1">
    <source>
        <dbReference type="Pfam" id="PF20428"/>
    </source>
</evidence>
<dbReference type="Pfam" id="PF20428">
    <property type="entry name" value="Sey1_3HB"/>
    <property type="match status" value="1"/>
</dbReference>
<accession>A0A426YDH0</accession>
<organism evidence="2 3">
    <name type="scientific">Ensete ventricosum</name>
    <name type="common">Abyssinian banana</name>
    <name type="synonym">Musa ensete</name>
    <dbReference type="NCBI Taxonomy" id="4639"/>
    <lineage>
        <taxon>Eukaryota</taxon>
        <taxon>Viridiplantae</taxon>
        <taxon>Streptophyta</taxon>
        <taxon>Embryophyta</taxon>
        <taxon>Tracheophyta</taxon>
        <taxon>Spermatophyta</taxon>
        <taxon>Magnoliopsida</taxon>
        <taxon>Liliopsida</taxon>
        <taxon>Zingiberales</taxon>
        <taxon>Musaceae</taxon>
        <taxon>Ensete</taxon>
    </lineage>
</organism>
<comment type="caution">
    <text evidence="2">The sequence shown here is derived from an EMBL/GenBank/DDBJ whole genome shotgun (WGS) entry which is preliminary data.</text>
</comment>
<dbReference type="PANTHER" id="PTHR45923">
    <property type="entry name" value="PROTEIN SEY1"/>
    <property type="match status" value="1"/>
</dbReference>
<dbReference type="GO" id="GO:0016320">
    <property type="term" value="P:endoplasmic reticulum membrane fusion"/>
    <property type="evidence" value="ECO:0007669"/>
    <property type="project" value="TreeGrafter"/>
</dbReference>
<sequence length="124" mass="14229">MSPCWGIFEQKLRMVLRKHLTRLLKEEKGLLLLHMIGRLTKALSEPVEALLDAASDDTWPAIRELLRRETKYAISGFSSALSAFNLDEADVDKMLIKLEEYARSVVESKAREEAGRVLIRMKDR</sequence>
<protein>
    <recommendedName>
        <fullName evidence="1">Sey1/RHD3-like three-helix bundle domain-containing protein</fullName>
    </recommendedName>
</protein>
<dbReference type="PANTHER" id="PTHR45923:SF2">
    <property type="entry name" value="PROTEIN SEY1"/>
    <property type="match status" value="1"/>
</dbReference>
<evidence type="ECO:0000313" key="2">
    <source>
        <dbReference type="EMBL" id="RRT49768.1"/>
    </source>
</evidence>
<dbReference type="EMBL" id="AMZH03013130">
    <property type="protein sequence ID" value="RRT49768.1"/>
    <property type="molecule type" value="Genomic_DNA"/>
</dbReference>
<name>A0A426YDH0_ENSVE</name>
<reference evidence="2 3" key="1">
    <citation type="journal article" date="2014" name="Agronomy (Basel)">
        <title>A Draft Genome Sequence for Ensete ventricosum, the Drought-Tolerant Tree Against Hunger.</title>
        <authorList>
            <person name="Harrison J."/>
            <person name="Moore K.A."/>
            <person name="Paszkiewicz K."/>
            <person name="Jones T."/>
            <person name="Grant M."/>
            <person name="Ambacheew D."/>
            <person name="Muzemil S."/>
            <person name="Studholme D.J."/>
        </authorList>
    </citation>
    <scope>NUCLEOTIDE SEQUENCE [LARGE SCALE GENOMIC DNA]</scope>
</reference>
<gene>
    <name evidence="2" type="ORF">B296_00037688</name>
</gene>
<dbReference type="GO" id="GO:0003924">
    <property type="term" value="F:GTPase activity"/>
    <property type="evidence" value="ECO:0007669"/>
    <property type="project" value="TreeGrafter"/>
</dbReference>
<dbReference type="AlphaFoldDB" id="A0A426YDH0"/>
<dbReference type="Proteomes" id="UP000287651">
    <property type="component" value="Unassembled WGS sequence"/>
</dbReference>
<dbReference type="InterPro" id="IPR046758">
    <property type="entry name" value="Sey1/RHD3-like_3HB"/>
</dbReference>
<dbReference type="GO" id="GO:0005783">
    <property type="term" value="C:endoplasmic reticulum"/>
    <property type="evidence" value="ECO:0007669"/>
    <property type="project" value="TreeGrafter"/>
</dbReference>
<dbReference type="InterPro" id="IPR008803">
    <property type="entry name" value="RHD3/Sey1"/>
</dbReference>